<keyword evidence="5 8" id="KW-0457">Lysine biosynthesis</keyword>
<feature type="binding site" evidence="8">
    <location>
        <begin position="78"/>
        <end position="79"/>
    </location>
    <ligand>
        <name>substrate</name>
    </ligand>
</feature>
<dbReference type="EC" id="5.1.1.7" evidence="3 8"/>
<feature type="binding site" evidence="8">
    <location>
        <begin position="227"/>
        <end position="228"/>
    </location>
    <ligand>
        <name>substrate</name>
    </ligand>
</feature>
<dbReference type="AlphaFoldDB" id="A0A919VGG4"/>
<sequence length="324" mass="36193">MKIDFIKCHGSGNDFILIDEISKDYCFSEENRITLAQNLCKRDGLIGADGILFVQKSNSCDGKMRIFNSDGSEPEMCGNGLRCVGRYVIDLLNKKEITVETMKAEYTVKLVEDVFEGVKTVEIEINTVDFKVNSLPVVHHKDTLIFEKIPALSEDLSFTAISITNPHIVAFVNEFNMDEIVCIGEKANSTKEVFPKGVNANFVKILNEDSIYVKTFERGVGITKSCGTGMTSSTIAYCLKNTSMYGKEIKVYNDGGMIKIAVSKDTNENYTVRFIGNGSYVYKAVVNLNENLDTLSISNKYEVTAEVKSYDEFLKYTQSVISQK</sequence>
<reference evidence="10" key="1">
    <citation type="submission" date="2021-03" db="EMBL/GenBank/DDBJ databases">
        <title>Taxonomic study of Clostridium polyendosporum from meadow-gley soil under rice.</title>
        <authorList>
            <person name="Kobayashi H."/>
            <person name="Tanizawa Y."/>
            <person name="Yagura M."/>
        </authorList>
    </citation>
    <scope>NUCLEOTIDE SEQUENCE</scope>
    <source>
        <strain evidence="10">JCM 30710</strain>
    </source>
</reference>
<comment type="subcellular location">
    <subcellularLocation>
        <location evidence="8">Cytoplasm</location>
    </subcellularLocation>
</comment>
<protein>
    <recommendedName>
        <fullName evidence="3 8">Diaminopimelate epimerase</fullName>
        <shortName evidence="8">DAP epimerase</shortName>
        <ecNumber evidence="3 8">5.1.1.7</ecNumber>
    </recommendedName>
    <alternativeName>
        <fullName evidence="8">PLP-independent amino acid racemase</fullName>
    </alternativeName>
</protein>
<evidence type="ECO:0000256" key="2">
    <source>
        <dbReference type="ARBA" id="ARBA00010219"/>
    </source>
</evidence>
<comment type="subunit">
    <text evidence="8">Homodimer.</text>
</comment>
<dbReference type="EMBL" id="BOPZ01000008">
    <property type="protein sequence ID" value="GIM28606.1"/>
    <property type="molecule type" value="Genomic_DNA"/>
</dbReference>
<dbReference type="HAMAP" id="MF_00197">
    <property type="entry name" value="DAP_epimerase"/>
    <property type="match status" value="1"/>
</dbReference>
<feature type="binding site" evidence="8">
    <location>
        <position position="68"/>
    </location>
    <ligand>
        <name>substrate</name>
    </ligand>
</feature>
<dbReference type="Gene3D" id="3.10.310.10">
    <property type="entry name" value="Diaminopimelate Epimerase, Chain A, domain 1"/>
    <property type="match status" value="2"/>
</dbReference>
<dbReference type="GO" id="GO:0005829">
    <property type="term" value="C:cytosol"/>
    <property type="evidence" value="ECO:0007669"/>
    <property type="project" value="TreeGrafter"/>
</dbReference>
<comment type="catalytic activity">
    <reaction evidence="7 8">
        <text>(2S,6S)-2,6-diaminopimelate = meso-2,6-diaminopimelate</text>
        <dbReference type="Rhea" id="RHEA:15393"/>
        <dbReference type="ChEBI" id="CHEBI:57609"/>
        <dbReference type="ChEBI" id="CHEBI:57791"/>
        <dbReference type="EC" id="5.1.1.7"/>
    </reaction>
</comment>
<evidence type="ECO:0000313" key="10">
    <source>
        <dbReference type="EMBL" id="GIM28606.1"/>
    </source>
</evidence>
<dbReference type="PANTHER" id="PTHR31689:SF0">
    <property type="entry name" value="DIAMINOPIMELATE EPIMERASE"/>
    <property type="match status" value="1"/>
</dbReference>
<evidence type="ECO:0000256" key="9">
    <source>
        <dbReference type="PROSITE-ProRule" id="PRU10125"/>
    </source>
</evidence>
<dbReference type="NCBIfam" id="TIGR00652">
    <property type="entry name" value="DapF"/>
    <property type="match status" value="1"/>
</dbReference>
<dbReference type="InterPro" id="IPR018510">
    <property type="entry name" value="DAP_epimerase_AS"/>
</dbReference>
<evidence type="ECO:0000256" key="7">
    <source>
        <dbReference type="ARBA" id="ARBA00051712"/>
    </source>
</evidence>
<evidence type="ECO:0000256" key="6">
    <source>
        <dbReference type="ARBA" id="ARBA00023235"/>
    </source>
</evidence>
<dbReference type="Pfam" id="PF01678">
    <property type="entry name" value="DAP_epimerase"/>
    <property type="match status" value="2"/>
</dbReference>
<feature type="active site" description="Proton donor" evidence="8">
    <location>
        <position position="77"/>
    </location>
</feature>
<feature type="binding site" evidence="8">
    <location>
        <position position="13"/>
    </location>
    <ligand>
        <name>substrate</name>
    </ligand>
</feature>
<comment type="caution">
    <text evidence="8">Lacks conserved residue(s) required for the propagation of feature annotation.</text>
</comment>
<comment type="pathway">
    <text evidence="1 8">Amino-acid biosynthesis; L-lysine biosynthesis via DAP pathway; DL-2,6-diaminopimelate from LL-2,6-diaminopimelate: step 1/1.</text>
</comment>
<evidence type="ECO:0000256" key="4">
    <source>
        <dbReference type="ARBA" id="ARBA00022605"/>
    </source>
</evidence>
<proteinExistence type="inferred from homology"/>
<comment type="similarity">
    <text evidence="2 8">Belongs to the diaminopimelate epimerase family.</text>
</comment>
<feature type="site" description="Could be important to modulate the pK values of the two catalytic cysteine residues" evidence="8">
    <location>
        <position position="217"/>
    </location>
</feature>
<feature type="active site" description="Proton acceptor" evidence="8">
    <location>
        <position position="226"/>
    </location>
</feature>
<name>A0A919VGG4_9CLOT</name>
<dbReference type="InterPro" id="IPR001653">
    <property type="entry name" value="DAP_epimerase_DapF"/>
</dbReference>
<accession>A0A919VGG4</accession>
<feature type="binding site" evidence="8">
    <location>
        <position position="165"/>
    </location>
    <ligand>
        <name>substrate</name>
    </ligand>
</feature>
<comment type="caution">
    <text evidence="10">The sequence shown here is derived from an EMBL/GenBank/DDBJ whole genome shotgun (WGS) entry which is preliminary data.</text>
</comment>
<feature type="binding site" evidence="8">
    <location>
        <begin position="217"/>
        <end position="218"/>
    </location>
    <ligand>
        <name>substrate</name>
    </ligand>
</feature>
<evidence type="ECO:0000256" key="1">
    <source>
        <dbReference type="ARBA" id="ARBA00005196"/>
    </source>
</evidence>
<dbReference type="Proteomes" id="UP000679179">
    <property type="component" value="Unassembled WGS sequence"/>
</dbReference>
<evidence type="ECO:0000256" key="5">
    <source>
        <dbReference type="ARBA" id="ARBA00023154"/>
    </source>
</evidence>
<gene>
    <name evidence="8 10" type="primary">dapF</name>
    <name evidence="10" type="ORF">CPJCM30710_12720</name>
</gene>
<dbReference type="PANTHER" id="PTHR31689">
    <property type="entry name" value="DIAMINOPIMELATE EPIMERASE, CHLOROPLASTIC"/>
    <property type="match status" value="1"/>
</dbReference>
<keyword evidence="11" id="KW-1185">Reference proteome</keyword>
<keyword evidence="8" id="KW-0963">Cytoplasm</keyword>
<evidence type="ECO:0000313" key="11">
    <source>
        <dbReference type="Proteomes" id="UP000679179"/>
    </source>
</evidence>
<evidence type="ECO:0000256" key="8">
    <source>
        <dbReference type="HAMAP-Rule" id="MF_00197"/>
    </source>
</evidence>
<feature type="site" description="Could be important to modulate the pK values of the two catalytic cysteine residues" evidence="8">
    <location>
        <position position="167"/>
    </location>
</feature>
<dbReference type="GO" id="GO:0009089">
    <property type="term" value="P:lysine biosynthetic process via diaminopimelate"/>
    <property type="evidence" value="ECO:0007669"/>
    <property type="project" value="UniProtKB-UniRule"/>
</dbReference>
<feature type="binding site" evidence="8">
    <location>
        <position position="199"/>
    </location>
    <ligand>
        <name>substrate</name>
    </ligand>
</feature>
<comment type="function">
    <text evidence="8">Catalyzes the stereoinversion of LL-2,6-diaminopimelate (L,L-DAP) to meso-diaminopimelate (meso-DAP), a precursor of L-lysine and an essential component of the bacterial peptidoglycan.</text>
</comment>
<dbReference type="SUPFAM" id="SSF54506">
    <property type="entry name" value="Diaminopimelate epimerase-like"/>
    <property type="match status" value="2"/>
</dbReference>
<keyword evidence="6 8" id="KW-0413">Isomerase</keyword>
<keyword evidence="4 8" id="KW-0028">Amino-acid biosynthesis</keyword>
<dbReference type="GO" id="GO:0008837">
    <property type="term" value="F:diaminopimelate epimerase activity"/>
    <property type="evidence" value="ECO:0007669"/>
    <property type="project" value="UniProtKB-UniRule"/>
</dbReference>
<dbReference type="RefSeq" id="WP_212903333.1">
    <property type="nucleotide sequence ID" value="NZ_BOPZ01000008.1"/>
</dbReference>
<feature type="active site" evidence="9">
    <location>
        <position position="77"/>
    </location>
</feature>
<dbReference type="PROSITE" id="PS01326">
    <property type="entry name" value="DAP_EPIMERASE"/>
    <property type="match status" value="1"/>
</dbReference>
<organism evidence="10 11">
    <name type="scientific">Clostridium polyendosporum</name>
    <dbReference type="NCBI Taxonomy" id="69208"/>
    <lineage>
        <taxon>Bacteria</taxon>
        <taxon>Bacillati</taxon>
        <taxon>Bacillota</taxon>
        <taxon>Clostridia</taxon>
        <taxon>Eubacteriales</taxon>
        <taxon>Clostridiaceae</taxon>
        <taxon>Clostridium</taxon>
    </lineage>
</organism>
<evidence type="ECO:0000256" key="3">
    <source>
        <dbReference type="ARBA" id="ARBA00013080"/>
    </source>
</evidence>